<accession>A0A7J6RIL5</accession>
<dbReference type="AlphaFoldDB" id="A0A7J6RIL5"/>
<dbReference type="Pfam" id="PF00005">
    <property type="entry name" value="ABC_tran"/>
    <property type="match status" value="1"/>
</dbReference>
<dbReference type="Proteomes" id="UP000553632">
    <property type="component" value="Unassembled WGS sequence"/>
</dbReference>
<dbReference type="PANTHER" id="PTHR19211:SF14">
    <property type="entry name" value="ATP-BINDING CASSETTE SUB-FAMILY F MEMBER 1"/>
    <property type="match status" value="1"/>
</dbReference>
<organism evidence="3 4">
    <name type="scientific">Perkinsus olseni</name>
    <name type="common">Perkinsus atlanticus</name>
    <dbReference type="NCBI Taxonomy" id="32597"/>
    <lineage>
        <taxon>Eukaryota</taxon>
        <taxon>Sar</taxon>
        <taxon>Alveolata</taxon>
        <taxon>Perkinsozoa</taxon>
        <taxon>Perkinsea</taxon>
        <taxon>Perkinsida</taxon>
        <taxon>Perkinsidae</taxon>
        <taxon>Perkinsus</taxon>
    </lineage>
</organism>
<evidence type="ECO:0000313" key="3">
    <source>
        <dbReference type="EMBL" id="KAF4720171.1"/>
    </source>
</evidence>
<proteinExistence type="predicted"/>
<keyword evidence="1" id="KW-0677">Repeat</keyword>
<feature type="non-terminal residue" evidence="3">
    <location>
        <position position="1"/>
    </location>
</feature>
<gene>
    <name evidence="3" type="ORF">FOZ63_029705</name>
</gene>
<evidence type="ECO:0000313" key="4">
    <source>
        <dbReference type="Proteomes" id="UP000553632"/>
    </source>
</evidence>
<dbReference type="InterPro" id="IPR050611">
    <property type="entry name" value="ABCF"/>
</dbReference>
<reference evidence="3 4" key="1">
    <citation type="submission" date="2020-04" db="EMBL/GenBank/DDBJ databases">
        <title>Perkinsus olseni comparative genomics.</title>
        <authorList>
            <person name="Bogema D.R."/>
        </authorList>
    </citation>
    <scope>NUCLEOTIDE SEQUENCE [LARGE SCALE GENOMIC DNA]</scope>
    <source>
        <strain evidence="3 4">ATCC PRA-207</strain>
    </source>
</reference>
<evidence type="ECO:0000259" key="2">
    <source>
        <dbReference type="Pfam" id="PF00005"/>
    </source>
</evidence>
<keyword evidence="4" id="KW-1185">Reference proteome</keyword>
<dbReference type="InterPro" id="IPR027417">
    <property type="entry name" value="P-loop_NTPase"/>
</dbReference>
<dbReference type="PANTHER" id="PTHR19211">
    <property type="entry name" value="ATP-BINDING TRANSPORT PROTEIN-RELATED"/>
    <property type="match status" value="1"/>
</dbReference>
<dbReference type="EMBL" id="JABANO010025454">
    <property type="protein sequence ID" value="KAF4720171.1"/>
    <property type="molecule type" value="Genomic_DNA"/>
</dbReference>
<protein>
    <recommendedName>
        <fullName evidence="2">ABC transporter domain-containing protein</fullName>
    </recommendedName>
</protein>
<dbReference type="SUPFAM" id="SSF52540">
    <property type="entry name" value="P-loop containing nucleoside triphosphate hydrolases"/>
    <property type="match status" value="1"/>
</dbReference>
<evidence type="ECO:0000256" key="1">
    <source>
        <dbReference type="ARBA" id="ARBA00022737"/>
    </source>
</evidence>
<name>A0A7J6RIL5_PEROL</name>
<dbReference type="Gene3D" id="3.40.50.300">
    <property type="entry name" value="P-loop containing nucleotide triphosphate hydrolases"/>
    <property type="match status" value="1"/>
</dbReference>
<dbReference type="GO" id="GO:0005524">
    <property type="term" value="F:ATP binding"/>
    <property type="evidence" value="ECO:0007669"/>
    <property type="project" value="InterPro"/>
</dbReference>
<sequence length="166" mass="17981">MKDFLEISPVECFKHERPEEANLSNQEICNFLGSFGLGRFALSSVIGQLSGGQRARLDLAVAVAARPHLLLLDEPTNHLDVVSQEALAKALETFDGAVVAVTHSEAFMAALRPTQLWSIASLCSARQSSLSARGRAKPINVDAQRVLAIMDDLKGKATFLTLLTHQ</sequence>
<comment type="caution">
    <text evidence="3">The sequence shown here is derived from an EMBL/GenBank/DDBJ whole genome shotgun (WGS) entry which is preliminary data.</text>
</comment>
<dbReference type="InterPro" id="IPR003439">
    <property type="entry name" value="ABC_transporter-like_ATP-bd"/>
</dbReference>
<feature type="domain" description="ABC transporter" evidence="2">
    <location>
        <begin position="23"/>
        <end position="77"/>
    </location>
</feature>
<dbReference type="GO" id="GO:0016887">
    <property type="term" value="F:ATP hydrolysis activity"/>
    <property type="evidence" value="ECO:0007669"/>
    <property type="project" value="InterPro"/>
</dbReference>